<dbReference type="PANTHER" id="PTHR11010:SF23">
    <property type="entry name" value="SERINE PEPTIDASE"/>
    <property type="match status" value="1"/>
</dbReference>
<reference evidence="7 8" key="1">
    <citation type="journal article" date="2023" name="bioRxiv">
        <title>High-quality genome assemblies of four members of thePodospora anserinaspecies complex.</title>
        <authorList>
            <person name="Ament-Velasquez S.L."/>
            <person name="Vogan A.A."/>
            <person name="Wallerman O."/>
            <person name="Hartmann F."/>
            <person name="Gautier V."/>
            <person name="Silar P."/>
            <person name="Giraud T."/>
            <person name="Johannesson H."/>
        </authorList>
    </citation>
    <scope>NUCLEOTIDE SEQUENCE [LARGE SCALE GENOMIC DNA]</scope>
    <source>
        <strain evidence="7 8">CBS 124.78</strain>
    </source>
</reference>
<keyword evidence="5" id="KW-0325">Glycoprotein</keyword>
<keyword evidence="2" id="KW-0645">Protease</keyword>
<evidence type="ECO:0000256" key="3">
    <source>
        <dbReference type="ARBA" id="ARBA00022729"/>
    </source>
</evidence>
<sequence>MCKRWSSCTFDSSRAPTSPPPPSFSSPSLFPRYRLSFYSQHIMKPPTITTTLLSLLPFTLSHPPPPTPHPSQSRPRPLQPLPPAAPPPPRLRPLPQLLSHPSPPLGTFGQRYWYSTEWYSGPGAPIILFNPGEQDASNFDEAYLSNQRLPGRIAQAVGGAVVVVEHRYYGESSPFEELTEENLRHLTLENALRDMQYFAREWDVLKEAGNGTGKGGPAWIYTGGSYAGSLATWLSRLEEKEGEEGKERAFFAYYGSSAVVEAIGDFWQYFVPVLEAMPKNCTRDVERVVVFADGVLGGGTEGEKEGLKEKFGLGGLEDEDFAAELTWGLASLQTTQFYSEKNIGYSPFYRFCDYVEGMYPVDPNATVPGEDGVGLEKALEGYARYIKEDVVPGFCAKSGYPEWQDENSTLCLQNMNASSLAFTDLSVKNWGNRQWWWLLCNEPFEWWQSAPPLSSSYPRVISEYVTAEYWASLCPRFFPNTTYTLAEGKTAGDVNVRTGGWDLTSNVTRTMNTNGQYDPWRDATLSSTFRPGGLVTEMEKDGLQVRLVKGGTHCSDLVGLNWEANAELDGLVDGVVDQLAWWIGQYHSDAYDRIRNTTRK</sequence>
<comment type="similarity">
    <text evidence="1">Belongs to the peptidase S28 family.</text>
</comment>
<evidence type="ECO:0000256" key="1">
    <source>
        <dbReference type="ARBA" id="ARBA00011079"/>
    </source>
</evidence>
<protein>
    <recommendedName>
        <fullName evidence="9">Serine protease</fullName>
    </recommendedName>
</protein>
<evidence type="ECO:0000313" key="8">
    <source>
        <dbReference type="Proteomes" id="UP001323617"/>
    </source>
</evidence>
<feature type="region of interest" description="Disordered" evidence="6">
    <location>
        <begin position="1"/>
        <end position="25"/>
    </location>
</feature>
<feature type="compositionally biased region" description="Pro residues" evidence="6">
    <location>
        <begin position="77"/>
        <end position="92"/>
    </location>
</feature>
<keyword evidence="3" id="KW-0732">Signal</keyword>
<comment type="caution">
    <text evidence="7">The sequence shown here is derived from an EMBL/GenBank/DDBJ whole genome shotgun (WGS) entry which is preliminary data.</text>
</comment>
<evidence type="ECO:0000256" key="2">
    <source>
        <dbReference type="ARBA" id="ARBA00022670"/>
    </source>
</evidence>
<dbReference type="RefSeq" id="XP_062799995.1">
    <property type="nucleotide sequence ID" value="XM_062946402.1"/>
</dbReference>
<feature type="region of interest" description="Disordered" evidence="6">
    <location>
        <begin position="59"/>
        <end position="100"/>
    </location>
</feature>
<organism evidence="7 8">
    <name type="scientific">Podospora pseudoanserina</name>
    <dbReference type="NCBI Taxonomy" id="2609844"/>
    <lineage>
        <taxon>Eukaryota</taxon>
        <taxon>Fungi</taxon>
        <taxon>Dikarya</taxon>
        <taxon>Ascomycota</taxon>
        <taxon>Pezizomycotina</taxon>
        <taxon>Sordariomycetes</taxon>
        <taxon>Sordariomycetidae</taxon>
        <taxon>Sordariales</taxon>
        <taxon>Podosporaceae</taxon>
        <taxon>Podospora</taxon>
    </lineage>
</organism>
<evidence type="ECO:0000256" key="6">
    <source>
        <dbReference type="SAM" id="MobiDB-lite"/>
    </source>
</evidence>
<evidence type="ECO:0000256" key="5">
    <source>
        <dbReference type="ARBA" id="ARBA00023180"/>
    </source>
</evidence>
<dbReference type="InterPro" id="IPR029058">
    <property type="entry name" value="AB_hydrolase_fold"/>
</dbReference>
<dbReference type="Gene3D" id="3.40.50.1820">
    <property type="entry name" value="alpha/beta hydrolase"/>
    <property type="match status" value="2"/>
</dbReference>
<dbReference type="Proteomes" id="UP001323617">
    <property type="component" value="Unassembled WGS sequence"/>
</dbReference>
<keyword evidence="8" id="KW-1185">Reference proteome</keyword>
<gene>
    <name evidence="7" type="ORF">QC764_401260</name>
</gene>
<feature type="compositionally biased region" description="Polar residues" evidence="6">
    <location>
        <begin position="1"/>
        <end position="11"/>
    </location>
</feature>
<dbReference type="EMBL" id="JAFFHC010000004">
    <property type="protein sequence ID" value="KAK4676525.1"/>
    <property type="molecule type" value="Genomic_DNA"/>
</dbReference>
<dbReference type="PANTHER" id="PTHR11010">
    <property type="entry name" value="PROTEASE S28 PRO-X CARBOXYPEPTIDASE-RELATED"/>
    <property type="match status" value="1"/>
</dbReference>
<proteinExistence type="inferred from homology"/>
<evidence type="ECO:0008006" key="9">
    <source>
        <dbReference type="Google" id="ProtNLM"/>
    </source>
</evidence>
<dbReference type="GeneID" id="87967267"/>
<dbReference type="InterPro" id="IPR008758">
    <property type="entry name" value="Peptidase_S28"/>
</dbReference>
<keyword evidence="4" id="KW-0378">Hydrolase</keyword>
<dbReference type="Pfam" id="PF05577">
    <property type="entry name" value="Peptidase_S28"/>
    <property type="match status" value="2"/>
</dbReference>
<name>A0ABR0I860_9PEZI</name>
<dbReference type="SUPFAM" id="SSF53474">
    <property type="entry name" value="alpha/beta-Hydrolases"/>
    <property type="match status" value="1"/>
</dbReference>
<evidence type="ECO:0000256" key="4">
    <source>
        <dbReference type="ARBA" id="ARBA00022801"/>
    </source>
</evidence>
<accession>A0ABR0I860</accession>
<evidence type="ECO:0000313" key="7">
    <source>
        <dbReference type="EMBL" id="KAK4676525.1"/>
    </source>
</evidence>